<dbReference type="GO" id="GO:0006457">
    <property type="term" value="P:protein folding"/>
    <property type="evidence" value="ECO:0007669"/>
    <property type="project" value="InterPro"/>
</dbReference>
<name>A0A3B0Z919_9ZZZZ</name>
<keyword evidence="5 8" id="KW-0346">Stress response</keyword>
<comment type="similarity">
    <text evidence="2">Belongs to the GrpE family.</text>
</comment>
<dbReference type="EMBL" id="UOFL01000252">
    <property type="protein sequence ID" value="VAW82759.1"/>
    <property type="molecule type" value="Genomic_DNA"/>
</dbReference>
<proteinExistence type="inferred from homology"/>
<dbReference type="FunFam" id="2.30.22.10:FF:000001">
    <property type="entry name" value="Protein GrpE"/>
    <property type="match status" value="1"/>
</dbReference>
<dbReference type="CDD" id="cd00446">
    <property type="entry name" value="GrpE"/>
    <property type="match status" value="1"/>
</dbReference>
<evidence type="ECO:0000313" key="8">
    <source>
        <dbReference type="EMBL" id="VAW82759.1"/>
    </source>
</evidence>
<protein>
    <submittedName>
        <fullName evidence="8">Heat shock protein GrpE</fullName>
    </submittedName>
</protein>
<gene>
    <name evidence="8" type="ORF">MNBD_GAMMA12-2176</name>
</gene>
<evidence type="ECO:0000256" key="6">
    <source>
        <dbReference type="ARBA" id="ARBA00023186"/>
    </source>
</evidence>
<dbReference type="NCBIfam" id="NF010748">
    <property type="entry name" value="PRK14150.1"/>
    <property type="match status" value="1"/>
</dbReference>
<dbReference type="Pfam" id="PF01025">
    <property type="entry name" value="GrpE"/>
    <property type="match status" value="1"/>
</dbReference>
<dbReference type="GO" id="GO:0042803">
    <property type="term" value="F:protein homodimerization activity"/>
    <property type="evidence" value="ECO:0007669"/>
    <property type="project" value="InterPro"/>
</dbReference>
<reference evidence="8" key="1">
    <citation type="submission" date="2018-06" db="EMBL/GenBank/DDBJ databases">
        <authorList>
            <person name="Zhirakovskaya E."/>
        </authorList>
    </citation>
    <scope>NUCLEOTIDE SEQUENCE</scope>
</reference>
<comment type="subcellular location">
    <subcellularLocation>
        <location evidence="1">Cytoplasm</location>
    </subcellularLocation>
</comment>
<accession>A0A3B0Z919</accession>
<evidence type="ECO:0000256" key="5">
    <source>
        <dbReference type="ARBA" id="ARBA00023016"/>
    </source>
</evidence>
<feature type="region of interest" description="Disordered" evidence="7">
    <location>
        <begin position="1"/>
        <end position="50"/>
    </location>
</feature>
<evidence type="ECO:0000256" key="2">
    <source>
        <dbReference type="ARBA" id="ARBA00009054"/>
    </source>
</evidence>
<dbReference type="SUPFAM" id="SSF58014">
    <property type="entry name" value="Coiled-coil domain of nucleotide exchange factor GrpE"/>
    <property type="match status" value="1"/>
</dbReference>
<organism evidence="8">
    <name type="scientific">hydrothermal vent metagenome</name>
    <dbReference type="NCBI Taxonomy" id="652676"/>
    <lineage>
        <taxon>unclassified sequences</taxon>
        <taxon>metagenomes</taxon>
        <taxon>ecological metagenomes</taxon>
    </lineage>
</organism>
<evidence type="ECO:0000256" key="4">
    <source>
        <dbReference type="ARBA" id="ARBA00022490"/>
    </source>
</evidence>
<dbReference type="GO" id="GO:0051082">
    <property type="term" value="F:unfolded protein binding"/>
    <property type="evidence" value="ECO:0007669"/>
    <property type="project" value="TreeGrafter"/>
</dbReference>
<dbReference type="PANTHER" id="PTHR21237:SF23">
    <property type="entry name" value="GRPE PROTEIN HOMOLOG, MITOCHONDRIAL"/>
    <property type="match status" value="1"/>
</dbReference>
<dbReference type="GO" id="GO:0000774">
    <property type="term" value="F:adenyl-nucleotide exchange factor activity"/>
    <property type="evidence" value="ECO:0007669"/>
    <property type="project" value="InterPro"/>
</dbReference>
<dbReference type="GO" id="GO:0051087">
    <property type="term" value="F:protein-folding chaperone binding"/>
    <property type="evidence" value="ECO:0007669"/>
    <property type="project" value="InterPro"/>
</dbReference>
<comment type="subunit">
    <text evidence="3">Homodimer.</text>
</comment>
<feature type="compositionally biased region" description="Basic and acidic residues" evidence="7">
    <location>
        <begin position="36"/>
        <end position="46"/>
    </location>
</feature>
<dbReference type="AlphaFoldDB" id="A0A3B0Z919"/>
<dbReference type="SUPFAM" id="SSF51064">
    <property type="entry name" value="Head domain of nucleotide exchange factor GrpE"/>
    <property type="match status" value="1"/>
</dbReference>
<keyword evidence="4" id="KW-0963">Cytoplasm</keyword>
<dbReference type="Gene3D" id="3.90.20.20">
    <property type="match status" value="1"/>
</dbReference>
<dbReference type="HAMAP" id="MF_01151">
    <property type="entry name" value="GrpE"/>
    <property type="match status" value="1"/>
</dbReference>
<dbReference type="InterPro" id="IPR013805">
    <property type="entry name" value="GrpE_CC"/>
</dbReference>
<dbReference type="PANTHER" id="PTHR21237">
    <property type="entry name" value="GRPE PROTEIN"/>
    <property type="match status" value="1"/>
</dbReference>
<sequence length="223" mass="25083">MTDETKTPDSDKRDTENTADVKTVVEEMLNSASDESQEKEQEKNDDTPDNTQALLEEARAKADQNYDQFVRLQAEMDNLRKRTKRDLESAHKFALEKICRELLAVRDSMEMGLQAAEIETADLGTMRQGMDLTLKMLATMMDKFEMLQVSPQKGEKLNPELHQAMSMQEDADAEPNTILTVVQKGYTLNSRLMRPAMVVVAKAMSSTAGDDDKKIGSEIDEQA</sequence>
<dbReference type="Gene3D" id="2.30.22.10">
    <property type="entry name" value="Head domain of nucleotide exchange factor GrpE"/>
    <property type="match status" value="1"/>
</dbReference>
<dbReference type="InterPro" id="IPR000740">
    <property type="entry name" value="GrpE"/>
</dbReference>
<dbReference type="NCBIfam" id="NF010737">
    <property type="entry name" value="PRK14139.1"/>
    <property type="match status" value="1"/>
</dbReference>
<dbReference type="PRINTS" id="PR00773">
    <property type="entry name" value="GRPEPROTEIN"/>
</dbReference>
<feature type="compositionally biased region" description="Basic and acidic residues" evidence="7">
    <location>
        <begin position="1"/>
        <end position="16"/>
    </location>
</feature>
<keyword evidence="6" id="KW-0143">Chaperone</keyword>
<evidence type="ECO:0000256" key="7">
    <source>
        <dbReference type="SAM" id="MobiDB-lite"/>
    </source>
</evidence>
<dbReference type="InterPro" id="IPR009012">
    <property type="entry name" value="GrpE_head"/>
</dbReference>
<evidence type="ECO:0000256" key="1">
    <source>
        <dbReference type="ARBA" id="ARBA00004496"/>
    </source>
</evidence>
<evidence type="ECO:0000256" key="3">
    <source>
        <dbReference type="ARBA" id="ARBA00011738"/>
    </source>
</evidence>
<dbReference type="GO" id="GO:0005829">
    <property type="term" value="C:cytosol"/>
    <property type="evidence" value="ECO:0007669"/>
    <property type="project" value="TreeGrafter"/>
</dbReference>